<dbReference type="AlphaFoldDB" id="A0A4R5PJU1"/>
<dbReference type="EMBL" id="SMSI01000002">
    <property type="protein sequence ID" value="TDH35957.1"/>
    <property type="molecule type" value="Genomic_DNA"/>
</dbReference>
<evidence type="ECO:0000313" key="1">
    <source>
        <dbReference type="EMBL" id="TDH35957.1"/>
    </source>
</evidence>
<comment type="caution">
    <text evidence="1">The sequence shown here is derived from an EMBL/GenBank/DDBJ whole genome shotgun (WGS) entry which is preliminary data.</text>
</comment>
<name>A0A4R5PJU1_9HYPH</name>
<dbReference type="OrthoDB" id="7867040at2"/>
<proteinExistence type="predicted"/>
<protein>
    <submittedName>
        <fullName evidence="1">Uncharacterized protein</fullName>
    </submittedName>
</protein>
<organism evidence="1 2">
    <name type="scientific">Pseudohoeflea suaedae</name>
    <dbReference type="NCBI Taxonomy" id="877384"/>
    <lineage>
        <taxon>Bacteria</taxon>
        <taxon>Pseudomonadati</taxon>
        <taxon>Pseudomonadota</taxon>
        <taxon>Alphaproteobacteria</taxon>
        <taxon>Hyphomicrobiales</taxon>
        <taxon>Rhizobiaceae</taxon>
        <taxon>Pseudohoeflea</taxon>
    </lineage>
</organism>
<dbReference type="RefSeq" id="WP_133284657.1">
    <property type="nucleotide sequence ID" value="NZ_SMSI01000002.1"/>
</dbReference>
<evidence type="ECO:0000313" key="2">
    <source>
        <dbReference type="Proteomes" id="UP000295131"/>
    </source>
</evidence>
<dbReference type="Proteomes" id="UP000295131">
    <property type="component" value="Unassembled WGS sequence"/>
</dbReference>
<reference evidence="1 2" key="1">
    <citation type="journal article" date="2013" name="Int. J. Syst. Evol. Microbiol.">
        <title>Hoeflea suaedae sp. nov., an endophytic bacterium isolated from the root of the halophyte Suaeda maritima.</title>
        <authorList>
            <person name="Chung E.J."/>
            <person name="Park J.A."/>
            <person name="Pramanik P."/>
            <person name="Bibi F."/>
            <person name="Jeon C.O."/>
            <person name="Chung Y.R."/>
        </authorList>
    </citation>
    <scope>NUCLEOTIDE SEQUENCE [LARGE SCALE GENOMIC DNA]</scope>
    <source>
        <strain evidence="1 2">YC6898</strain>
    </source>
</reference>
<keyword evidence="2" id="KW-1185">Reference proteome</keyword>
<accession>A0A4R5PJU1</accession>
<sequence length="172" mass="18382">MTCPAAAYLERIPEFLVVGGYRRIVDCAIAGDTPAGQIAANALSQLHRATLGPAESRIVVDGLTSFISTLSRCAACPLRAFPSDSGHLCRDECLILALVSALQHGDENAGRMTACALTCPARAMETLAACGDYAMRMKMFGQVLLPVPQDAVSTLLKPQPPQNFHQHNHTIH</sequence>
<gene>
    <name evidence="1" type="ORF">E2A64_11655</name>
</gene>